<dbReference type="EMBL" id="JOJR01000004">
    <property type="protein sequence ID" value="RCN52826.1"/>
    <property type="molecule type" value="Genomic_DNA"/>
</dbReference>
<feature type="region of interest" description="Disordered" evidence="1">
    <location>
        <begin position="55"/>
        <end position="86"/>
    </location>
</feature>
<proteinExistence type="predicted"/>
<feature type="compositionally biased region" description="Low complexity" evidence="1">
    <location>
        <begin position="56"/>
        <end position="66"/>
    </location>
</feature>
<name>A0A368H8D0_ANCCA</name>
<feature type="non-terminal residue" evidence="2">
    <location>
        <position position="1"/>
    </location>
</feature>
<sequence>IFSVIVLGCEFFFVRHLRKPLQRLDPHGWCGIISMAMGKALTLPEAVNRVQEWRSRAQSLASSQQSPVPKRRSDSGPEKQQQPTLRLDYKPKTRFLEVETNL</sequence>
<evidence type="ECO:0000313" key="2">
    <source>
        <dbReference type="EMBL" id="RCN52826.1"/>
    </source>
</evidence>
<keyword evidence="3" id="KW-1185">Reference proteome</keyword>
<protein>
    <submittedName>
        <fullName evidence="2">Uncharacterized protein</fullName>
    </submittedName>
</protein>
<organism evidence="2 3">
    <name type="scientific">Ancylostoma caninum</name>
    <name type="common">Dog hookworm</name>
    <dbReference type="NCBI Taxonomy" id="29170"/>
    <lineage>
        <taxon>Eukaryota</taxon>
        <taxon>Metazoa</taxon>
        <taxon>Ecdysozoa</taxon>
        <taxon>Nematoda</taxon>
        <taxon>Chromadorea</taxon>
        <taxon>Rhabditida</taxon>
        <taxon>Rhabditina</taxon>
        <taxon>Rhabditomorpha</taxon>
        <taxon>Strongyloidea</taxon>
        <taxon>Ancylostomatidae</taxon>
        <taxon>Ancylostomatinae</taxon>
        <taxon>Ancylostoma</taxon>
    </lineage>
</organism>
<gene>
    <name evidence="2" type="ORF">ANCCAN_00819</name>
</gene>
<accession>A0A368H8D0</accession>
<evidence type="ECO:0000313" key="3">
    <source>
        <dbReference type="Proteomes" id="UP000252519"/>
    </source>
</evidence>
<dbReference type="STRING" id="29170.A0A368H8D0"/>
<dbReference type="OrthoDB" id="5984008at2759"/>
<comment type="caution">
    <text evidence="2">The sequence shown here is derived from an EMBL/GenBank/DDBJ whole genome shotgun (WGS) entry which is preliminary data.</text>
</comment>
<reference evidence="2 3" key="1">
    <citation type="submission" date="2014-10" db="EMBL/GenBank/DDBJ databases">
        <title>Draft genome of the hookworm Ancylostoma caninum.</title>
        <authorList>
            <person name="Mitreva M."/>
        </authorList>
    </citation>
    <scope>NUCLEOTIDE SEQUENCE [LARGE SCALE GENOMIC DNA]</scope>
    <source>
        <strain evidence="2 3">Baltimore</strain>
    </source>
</reference>
<evidence type="ECO:0000256" key="1">
    <source>
        <dbReference type="SAM" id="MobiDB-lite"/>
    </source>
</evidence>
<dbReference type="Proteomes" id="UP000252519">
    <property type="component" value="Unassembled WGS sequence"/>
</dbReference>
<dbReference type="AlphaFoldDB" id="A0A368H8D0"/>